<dbReference type="Proteomes" id="UP001186944">
    <property type="component" value="Unassembled WGS sequence"/>
</dbReference>
<feature type="non-terminal residue" evidence="3">
    <location>
        <position position="1"/>
    </location>
</feature>
<dbReference type="InterPro" id="IPR055386">
    <property type="entry name" value="FANCA_helical"/>
</dbReference>
<proteinExistence type="predicted"/>
<sequence>QDSLRSGLENSNIEELVIGFLFARQACSEGSHVFMTYADWFQRLFGDGSRSPACSRKTFTALIKFLTDIVPFDQPQYLKVHILRPPFVPPKCRELLSDYLLLAKTRLSDLKQPIENDGLFVDTSSSSTDQDLTNQVEGDVQKALSAYSVNRKIPSAVMEASIFRKPYFIGKFLPVLLKPRPLPDIPDQRMNFIEALKKIEKIPANLYNTYTEKCKAEAARLLEGKYNVTFVG</sequence>
<comment type="caution">
    <text evidence="3">The sequence shown here is derived from an EMBL/GenBank/DDBJ whole genome shotgun (WGS) entry which is preliminary data.</text>
</comment>
<keyword evidence="4" id="KW-1185">Reference proteome</keyword>
<dbReference type="GO" id="GO:0036297">
    <property type="term" value="P:interstrand cross-link repair"/>
    <property type="evidence" value="ECO:0007669"/>
    <property type="project" value="InterPro"/>
</dbReference>
<organism evidence="3 4">
    <name type="scientific">Pinctada imbricata</name>
    <name type="common">Atlantic pearl-oyster</name>
    <name type="synonym">Pinctada martensii</name>
    <dbReference type="NCBI Taxonomy" id="66713"/>
    <lineage>
        <taxon>Eukaryota</taxon>
        <taxon>Metazoa</taxon>
        <taxon>Spiralia</taxon>
        <taxon>Lophotrochozoa</taxon>
        <taxon>Mollusca</taxon>
        <taxon>Bivalvia</taxon>
        <taxon>Autobranchia</taxon>
        <taxon>Pteriomorphia</taxon>
        <taxon>Pterioida</taxon>
        <taxon>Pterioidea</taxon>
        <taxon>Pteriidae</taxon>
        <taxon>Pinctada</taxon>
    </lineage>
</organism>
<dbReference type="AlphaFoldDB" id="A0AA89BNJ6"/>
<feature type="domain" description="Fanconi anaemia group A protein helical" evidence="2">
    <location>
        <begin position="134"/>
        <end position="214"/>
    </location>
</feature>
<evidence type="ECO:0000313" key="4">
    <source>
        <dbReference type="Proteomes" id="UP001186944"/>
    </source>
</evidence>
<feature type="domain" description="Fanconi anaemia group A protein N-terminal" evidence="1">
    <location>
        <begin position="5"/>
        <end position="111"/>
    </location>
</feature>
<dbReference type="InterPro" id="IPR003516">
    <property type="entry name" value="FANCA"/>
</dbReference>
<dbReference type="InterPro" id="IPR031729">
    <property type="entry name" value="Fanconi_A_N"/>
</dbReference>
<gene>
    <name evidence="3" type="ORF">FSP39_005272</name>
</gene>
<reference evidence="3" key="1">
    <citation type="submission" date="2019-08" db="EMBL/GenBank/DDBJ databases">
        <title>The improved chromosome-level genome for the pearl oyster Pinctada fucata martensii using PacBio sequencing and Hi-C.</title>
        <authorList>
            <person name="Zheng Z."/>
        </authorList>
    </citation>
    <scope>NUCLEOTIDE SEQUENCE</scope>
    <source>
        <strain evidence="3">ZZ-2019</strain>
        <tissue evidence="3">Adductor muscle</tissue>
    </source>
</reference>
<evidence type="ECO:0000259" key="2">
    <source>
        <dbReference type="Pfam" id="PF24781"/>
    </source>
</evidence>
<evidence type="ECO:0000259" key="1">
    <source>
        <dbReference type="Pfam" id="PF15865"/>
    </source>
</evidence>
<accession>A0AA89BNJ6</accession>
<dbReference type="PANTHER" id="PTHR12047">
    <property type="entry name" value="FANCONI ANEMIA GROUP A PROTEIN"/>
    <property type="match status" value="1"/>
</dbReference>
<evidence type="ECO:0000313" key="3">
    <source>
        <dbReference type="EMBL" id="KAK3085557.1"/>
    </source>
</evidence>
<dbReference type="EMBL" id="VSWD01000012">
    <property type="protein sequence ID" value="KAK3085557.1"/>
    <property type="molecule type" value="Genomic_DNA"/>
</dbReference>
<dbReference type="PANTHER" id="PTHR12047:SF2">
    <property type="entry name" value="FANCONI ANEMIA GROUP A PROTEIN"/>
    <property type="match status" value="1"/>
</dbReference>
<dbReference type="GO" id="GO:0043240">
    <property type="term" value="C:Fanconi anaemia nuclear complex"/>
    <property type="evidence" value="ECO:0007669"/>
    <property type="project" value="InterPro"/>
</dbReference>
<dbReference type="Pfam" id="PF24781">
    <property type="entry name" value="FANCA_helical"/>
    <property type="match status" value="1"/>
</dbReference>
<dbReference type="Pfam" id="PF15865">
    <property type="entry name" value="Fanconi_A_N"/>
    <property type="match status" value="1"/>
</dbReference>
<protein>
    <submittedName>
        <fullName evidence="3">Uncharacterized protein</fullName>
    </submittedName>
</protein>
<name>A0AA89BNJ6_PINIB</name>